<proteinExistence type="predicted"/>
<reference evidence="2 3" key="1">
    <citation type="journal article" date="2015" name="Genome Biol. Evol.">
        <title>Comparative Genomics of a Bacterivorous Green Alga Reveals Evolutionary Causalities and Consequences of Phago-Mixotrophic Mode of Nutrition.</title>
        <authorList>
            <person name="Burns J.A."/>
            <person name="Paasch A."/>
            <person name="Narechania A."/>
            <person name="Kim E."/>
        </authorList>
    </citation>
    <scope>NUCLEOTIDE SEQUENCE [LARGE SCALE GENOMIC DNA]</scope>
    <source>
        <strain evidence="2 3">PLY_AMNH</strain>
    </source>
</reference>
<feature type="non-terminal residue" evidence="2">
    <location>
        <position position="153"/>
    </location>
</feature>
<dbReference type="EMBL" id="LGRX02034172">
    <property type="protein sequence ID" value="KAK3238578.1"/>
    <property type="molecule type" value="Genomic_DNA"/>
</dbReference>
<accession>A0AAE0BMB1</accession>
<evidence type="ECO:0000313" key="3">
    <source>
        <dbReference type="Proteomes" id="UP001190700"/>
    </source>
</evidence>
<dbReference type="Proteomes" id="UP001190700">
    <property type="component" value="Unassembled WGS sequence"/>
</dbReference>
<evidence type="ECO:0000313" key="2">
    <source>
        <dbReference type="EMBL" id="KAK3238578.1"/>
    </source>
</evidence>
<sequence length="153" mass="16900">MAITAKRPRAHVGSVKHRRWGNTPYALAAVGYPTTANPKTKRSKSFKKGINQRPPMQSRKERPKEQAEKEARGEGVTALPSEPSIDALAKTSGPRESLKCARSLNTGGEREILEFAIKEPVEKTCATVGIHQLPCLFDVLIQNEYRLPLVLQA</sequence>
<comment type="caution">
    <text evidence="2">The sequence shown here is derived from an EMBL/GenBank/DDBJ whole genome shotgun (WGS) entry which is preliminary data.</text>
</comment>
<dbReference type="AlphaFoldDB" id="A0AAE0BMB1"/>
<feature type="region of interest" description="Disordered" evidence="1">
    <location>
        <begin position="31"/>
        <end position="94"/>
    </location>
</feature>
<feature type="compositionally biased region" description="Basic and acidic residues" evidence="1">
    <location>
        <begin position="58"/>
        <end position="73"/>
    </location>
</feature>
<protein>
    <submittedName>
        <fullName evidence="2">Uncharacterized protein</fullName>
    </submittedName>
</protein>
<gene>
    <name evidence="2" type="ORF">CYMTET_51422</name>
</gene>
<organism evidence="2 3">
    <name type="scientific">Cymbomonas tetramitiformis</name>
    <dbReference type="NCBI Taxonomy" id="36881"/>
    <lineage>
        <taxon>Eukaryota</taxon>
        <taxon>Viridiplantae</taxon>
        <taxon>Chlorophyta</taxon>
        <taxon>Pyramimonadophyceae</taxon>
        <taxon>Pyramimonadales</taxon>
        <taxon>Pyramimonadaceae</taxon>
        <taxon>Cymbomonas</taxon>
    </lineage>
</organism>
<keyword evidence="3" id="KW-1185">Reference proteome</keyword>
<evidence type="ECO:0000256" key="1">
    <source>
        <dbReference type="SAM" id="MobiDB-lite"/>
    </source>
</evidence>
<feature type="region of interest" description="Disordered" evidence="1">
    <location>
        <begin position="1"/>
        <end position="20"/>
    </location>
</feature>
<name>A0AAE0BMB1_9CHLO</name>